<sequence length="79" mass="8897">MFGPDKLLGQLSKLDRYGNMATVGDFNPLSANIPATKVEVSVSCSIIPLVGYCAEVYHAVENFVPFQRWLLMKKEYWAK</sequence>
<reference evidence="1" key="1">
    <citation type="submission" date="2021-08" db="EMBL/GenBank/DDBJ databases">
        <title>The first chromosome-level gecko genome reveals the dynamic sex chromosomes of Neotropical dwarf geckos (Sphaerodactylidae: Sphaerodactylus).</title>
        <authorList>
            <person name="Pinto B.J."/>
            <person name="Keating S.E."/>
            <person name="Gamble T."/>
        </authorList>
    </citation>
    <scope>NUCLEOTIDE SEQUENCE</scope>
    <source>
        <strain evidence="1">TG3544</strain>
    </source>
</reference>
<protein>
    <submittedName>
        <fullName evidence="1">Uncharacterized protein</fullName>
    </submittedName>
</protein>
<organism evidence="1 2">
    <name type="scientific">Sphaerodactylus townsendi</name>
    <dbReference type="NCBI Taxonomy" id="933632"/>
    <lineage>
        <taxon>Eukaryota</taxon>
        <taxon>Metazoa</taxon>
        <taxon>Chordata</taxon>
        <taxon>Craniata</taxon>
        <taxon>Vertebrata</taxon>
        <taxon>Euteleostomi</taxon>
        <taxon>Lepidosauria</taxon>
        <taxon>Squamata</taxon>
        <taxon>Bifurcata</taxon>
        <taxon>Gekkota</taxon>
        <taxon>Sphaerodactylidae</taxon>
        <taxon>Sphaerodactylus</taxon>
    </lineage>
</organism>
<proteinExistence type="predicted"/>
<comment type="caution">
    <text evidence="1">The sequence shown here is derived from an EMBL/GenBank/DDBJ whole genome shotgun (WGS) entry which is preliminary data.</text>
</comment>
<evidence type="ECO:0000313" key="2">
    <source>
        <dbReference type="Proteomes" id="UP000827872"/>
    </source>
</evidence>
<name>A0ACB8FQR2_9SAUR</name>
<accession>A0ACB8FQR2</accession>
<keyword evidence="2" id="KW-1185">Reference proteome</keyword>
<dbReference type="EMBL" id="CM037619">
    <property type="protein sequence ID" value="KAH8007506.1"/>
    <property type="molecule type" value="Genomic_DNA"/>
</dbReference>
<dbReference type="Proteomes" id="UP000827872">
    <property type="component" value="Linkage Group LG06"/>
</dbReference>
<evidence type="ECO:0000313" key="1">
    <source>
        <dbReference type="EMBL" id="KAH8007506.1"/>
    </source>
</evidence>
<gene>
    <name evidence="1" type="ORF">K3G42_023551</name>
</gene>